<gene>
    <name evidence="1" type="ORF">BPAG_LOCUS10957</name>
</gene>
<evidence type="ECO:0000313" key="1">
    <source>
        <dbReference type="EMBL" id="VDN92143.1"/>
    </source>
</evidence>
<reference evidence="1 2" key="2">
    <citation type="submission" date="2018-11" db="EMBL/GenBank/DDBJ databases">
        <authorList>
            <consortium name="Pathogen Informatics"/>
        </authorList>
    </citation>
    <scope>NUCLEOTIDE SEQUENCE [LARGE SCALE GENOMIC DNA]</scope>
</reference>
<sequence>MANQLNTRGQPIAKKHISAYCVGWLNGRRSGCNYANSDNNYFFVKERSVSIPDKSKQSYSIADMRTG</sequence>
<dbReference type="Proteomes" id="UP000278627">
    <property type="component" value="Unassembled WGS sequence"/>
</dbReference>
<protein>
    <submittedName>
        <fullName evidence="1 3">Uncharacterized protein</fullName>
    </submittedName>
</protein>
<accession>A0A0N4TQV7</accession>
<keyword evidence="2" id="KW-1185">Reference proteome</keyword>
<name>A0A0N4TQV7_BRUPA</name>
<dbReference type="AlphaFoldDB" id="A0A0N4TQV7"/>
<evidence type="ECO:0000313" key="2">
    <source>
        <dbReference type="Proteomes" id="UP000278627"/>
    </source>
</evidence>
<proteinExistence type="predicted"/>
<reference evidence="3" key="1">
    <citation type="submission" date="2017-02" db="UniProtKB">
        <authorList>
            <consortium name="WormBaseParasite"/>
        </authorList>
    </citation>
    <scope>IDENTIFICATION</scope>
</reference>
<dbReference type="WBParaSite" id="BPAG_0001099501-mRNA-1">
    <property type="protein sequence ID" value="BPAG_0001099501-mRNA-1"/>
    <property type="gene ID" value="BPAG_0001099501"/>
</dbReference>
<dbReference type="EMBL" id="UZAD01013207">
    <property type="protein sequence ID" value="VDN92143.1"/>
    <property type="molecule type" value="Genomic_DNA"/>
</dbReference>
<organism evidence="3">
    <name type="scientific">Brugia pahangi</name>
    <name type="common">Filarial nematode worm</name>
    <dbReference type="NCBI Taxonomy" id="6280"/>
    <lineage>
        <taxon>Eukaryota</taxon>
        <taxon>Metazoa</taxon>
        <taxon>Ecdysozoa</taxon>
        <taxon>Nematoda</taxon>
        <taxon>Chromadorea</taxon>
        <taxon>Rhabditida</taxon>
        <taxon>Spirurina</taxon>
        <taxon>Spiruromorpha</taxon>
        <taxon>Filarioidea</taxon>
        <taxon>Onchocercidae</taxon>
        <taxon>Brugia</taxon>
    </lineage>
</organism>
<evidence type="ECO:0000313" key="3">
    <source>
        <dbReference type="WBParaSite" id="BPAG_0001099501-mRNA-1"/>
    </source>
</evidence>